<feature type="domain" description="RNase H type-1" evidence="1">
    <location>
        <begin position="130"/>
        <end position="248"/>
    </location>
</feature>
<gene>
    <name evidence="2" type="ORF">CXB51_008519</name>
</gene>
<keyword evidence="3" id="KW-1185">Reference proteome</keyword>
<dbReference type="InterPro" id="IPR012337">
    <property type="entry name" value="RNaseH-like_sf"/>
</dbReference>
<accession>A0A8J5YXB4</accession>
<dbReference type="Proteomes" id="UP000701853">
    <property type="component" value="Chromosome 4"/>
</dbReference>
<dbReference type="Pfam" id="PF13456">
    <property type="entry name" value="RVT_3"/>
    <property type="match status" value="1"/>
</dbReference>
<dbReference type="GO" id="GO:0004523">
    <property type="term" value="F:RNA-DNA hybrid ribonuclease activity"/>
    <property type="evidence" value="ECO:0007669"/>
    <property type="project" value="InterPro"/>
</dbReference>
<sequence length="259" mass="28713">MEILGRLIERVSNVILVPEVEDQLLWAHDSKGEFSVKQLSKLLLEGEGDDSIFAFDRLWKLKVPPRVNNFEEFYSLCFKVKFVGSSKSLWLIAMAASCWSIWLARNEIVLFKSGSRGWCFPPHGWLIFNVSGTTSEGASGCGGMMRDAEGSIRALFSGPCDACDADTSELGAVITTLDIFIEFDWVGGSLIVEMGSRVVYNWVLDKTRRPWSKQATFADLERRIACVGKISFSIANINGNEMAETLATAGMSKPCLFKA</sequence>
<organism evidence="2 3">
    <name type="scientific">Gossypium anomalum</name>
    <dbReference type="NCBI Taxonomy" id="47600"/>
    <lineage>
        <taxon>Eukaryota</taxon>
        <taxon>Viridiplantae</taxon>
        <taxon>Streptophyta</taxon>
        <taxon>Embryophyta</taxon>
        <taxon>Tracheophyta</taxon>
        <taxon>Spermatophyta</taxon>
        <taxon>Magnoliopsida</taxon>
        <taxon>eudicotyledons</taxon>
        <taxon>Gunneridae</taxon>
        <taxon>Pentapetalae</taxon>
        <taxon>rosids</taxon>
        <taxon>malvids</taxon>
        <taxon>Malvales</taxon>
        <taxon>Malvaceae</taxon>
        <taxon>Malvoideae</taxon>
        <taxon>Gossypium</taxon>
    </lineage>
</organism>
<name>A0A8J5YXB4_9ROSI</name>
<protein>
    <recommendedName>
        <fullName evidence="1">RNase H type-1 domain-containing protein</fullName>
    </recommendedName>
</protein>
<dbReference type="PANTHER" id="PTHR47074:SF73">
    <property type="entry name" value="OS04G0448401 PROTEIN"/>
    <property type="match status" value="1"/>
</dbReference>
<dbReference type="SUPFAM" id="SSF53098">
    <property type="entry name" value="Ribonuclease H-like"/>
    <property type="match status" value="1"/>
</dbReference>
<evidence type="ECO:0000313" key="2">
    <source>
        <dbReference type="EMBL" id="KAG8497321.1"/>
    </source>
</evidence>
<dbReference type="InterPro" id="IPR052929">
    <property type="entry name" value="RNase_H-like_EbsB-rel"/>
</dbReference>
<reference evidence="2 3" key="1">
    <citation type="journal article" date="2021" name="bioRxiv">
        <title>The Gossypium anomalum genome as a resource for cotton improvement and evolutionary analysis of hybrid incompatibility.</title>
        <authorList>
            <person name="Grover C.E."/>
            <person name="Yuan D."/>
            <person name="Arick M.A."/>
            <person name="Miller E.R."/>
            <person name="Hu G."/>
            <person name="Peterson D.G."/>
            <person name="Wendel J.F."/>
            <person name="Udall J.A."/>
        </authorList>
    </citation>
    <scope>NUCLEOTIDE SEQUENCE [LARGE SCALE GENOMIC DNA]</scope>
    <source>
        <strain evidence="2">JFW-Udall</strain>
        <tissue evidence="2">Leaf</tissue>
    </source>
</reference>
<evidence type="ECO:0000313" key="3">
    <source>
        <dbReference type="Proteomes" id="UP000701853"/>
    </source>
</evidence>
<dbReference type="GO" id="GO:0003676">
    <property type="term" value="F:nucleic acid binding"/>
    <property type="evidence" value="ECO:0007669"/>
    <property type="project" value="InterPro"/>
</dbReference>
<dbReference type="AlphaFoldDB" id="A0A8J5YXB4"/>
<dbReference type="PANTHER" id="PTHR47074">
    <property type="entry name" value="BNAC02G40300D PROTEIN"/>
    <property type="match status" value="1"/>
</dbReference>
<dbReference type="OrthoDB" id="1742664at2759"/>
<evidence type="ECO:0000259" key="1">
    <source>
        <dbReference type="Pfam" id="PF13456"/>
    </source>
</evidence>
<dbReference type="InterPro" id="IPR036397">
    <property type="entry name" value="RNaseH_sf"/>
</dbReference>
<dbReference type="Gene3D" id="3.30.420.10">
    <property type="entry name" value="Ribonuclease H-like superfamily/Ribonuclease H"/>
    <property type="match status" value="1"/>
</dbReference>
<proteinExistence type="predicted"/>
<comment type="caution">
    <text evidence="2">The sequence shown here is derived from an EMBL/GenBank/DDBJ whole genome shotgun (WGS) entry which is preliminary data.</text>
</comment>
<dbReference type="EMBL" id="JAHUZN010000004">
    <property type="protein sequence ID" value="KAG8497321.1"/>
    <property type="molecule type" value="Genomic_DNA"/>
</dbReference>
<dbReference type="InterPro" id="IPR002156">
    <property type="entry name" value="RNaseH_domain"/>
</dbReference>